<dbReference type="AlphaFoldDB" id="A0A9W5UXD6"/>
<feature type="region of interest" description="Disordered" evidence="1">
    <location>
        <begin position="1"/>
        <end position="64"/>
    </location>
</feature>
<dbReference type="EMBL" id="BOPD01000050">
    <property type="protein sequence ID" value="GIJ36430.1"/>
    <property type="molecule type" value="Genomic_DNA"/>
</dbReference>
<name>A0A9W5UXD6_9ACTN</name>
<proteinExistence type="predicted"/>
<evidence type="ECO:0000256" key="1">
    <source>
        <dbReference type="SAM" id="MobiDB-lite"/>
    </source>
</evidence>
<evidence type="ECO:0000313" key="2">
    <source>
        <dbReference type="EMBL" id="GIJ36430.1"/>
    </source>
</evidence>
<keyword evidence="3" id="KW-1185">Reference proteome</keyword>
<accession>A0A9W5UXD6</accession>
<protein>
    <submittedName>
        <fullName evidence="2">Uncharacterized protein</fullName>
    </submittedName>
</protein>
<reference evidence="2" key="1">
    <citation type="submission" date="2021-01" db="EMBL/GenBank/DDBJ databases">
        <title>Whole genome shotgun sequence of Verrucosispora sediminis NBRC 107745.</title>
        <authorList>
            <person name="Komaki H."/>
            <person name="Tamura T."/>
        </authorList>
    </citation>
    <scope>NUCLEOTIDE SEQUENCE</scope>
    <source>
        <strain evidence="2">NBRC 107745</strain>
    </source>
</reference>
<sequence length="94" mass="9932">MPGRVATLATCSSDRSAAGSGSRDRDAKTTPGTRIGSRRSIRNRYGDSSTTSIEGSYPPSPQLHLALPTIAHGRAGQSLRYVERRPSFASPDGS</sequence>
<gene>
    <name evidence="2" type="ORF">Vse01_55780</name>
</gene>
<feature type="compositionally biased region" description="Low complexity" evidence="1">
    <location>
        <begin position="12"/>
        <end position="21"/>
    </location>
</feature>
<evidence type="ECO:0000313" key="3">
    <source>
        <dbReference type="Proteomes" id="UP000607311"/>
    </source>
</evidence>
<comment type="caution">
    <text evidence="2">The sequence shown here is derived from an EMBL/GenBank/DDBJ whole genome shotgun (WGS) entry which is preliminary data.</text>
</comment>
<dbReference type="Proteomes" id="UP000607311">
    <property type="component" value="Unassembled WGS sequence"/>
</dbReference>
<organism evidence="2 3">
    <name type="scientific">Micromonospora sediminimaris</name>
    <dbReference type="NCBI Taxonomy" id="547162"/>
    <lineage>
        <taxon>Bacteria</taxon>
        <taxon>Bacillati</taxon>
        <taxon>Actinomycetota</taxon>
        <taxon>Actinomycetes</taxon>
        <taxon>Micromonosporales</taxon>
        <taxon>Micromonosporaceae</taxon>
        <taxon>Micromonospora</taxon>
    </lineage>
</organism>